<keyword evidence="2" id="KW-0732">Signal</keyword>
<gene>
    <name evidence="3" type="ORF">HJA_01555</name>
</gene>
<protein>
    <submittedName>
        <fullName evidence="3">Uncharacterized protein</fullName>
    </submittedName>
</protein>
<dbReference type="EMBL" id="ARYJ01000001">
    <property type="protein sequence ID" value="KCZ91183.1"/>
    <property type="molecule type" value="Genomic_DNA"/>
</dbReference>
<keyword evidence="4" id="KW-1185">Reference proteome</keyword>
<feature type="signal peptide" evidence="2">
    <location>
        <begin position="1"/>
        <end position="20"/>
    </location>
</feature>
<proteinExistence type="predicted"/>
<dbReference type="STRING" id="1280952.HJA_01555"/>
<dbReference type="AlphaFoldDB" id="A0A059FL38"/>
<dbReference type="Proteomes" id="UP000024816">
    <property type="component" value="Unassembled WGS sequence"/>
</dbReference>
<dbReference type="RefSeq" id="WP_035577327.1">
    <property type="nucleotide sequence ID" value="NZ_ARYJ01000001.1"/>
</dbReference>
<evidence type="ECO:0000313" key="4">
    <source>
        <dbReference type="Proteomes" id="UP000024816"/>
    </source>
</evidence>
<reference evidence="3 4" key="1">
    <citation type="journal article" date="2014" name="Antonie Van Leeuwenhoek">
        <title>Hyphomonas beringensis sp. nov. and Hyphomonas chukchiensis sp. nov., isolated from surface seawater of the Bering Sea and Chukchi Sea.</title>
        <authorList>
            <person name="Li C."/>
            <person name="Lai Q."/>
            <person name="Li G."/>
            <person name="Dong C."/>
            <person name="Wang J."/>
            <person name="Liao Y."/>
            <person name="Shao Z."/>
        </authorList>
    </citation>
    <scope>NUCLEOTIDE SEQUENCE [LARGE SCALE GENOMIC DNA]</scope>
    <source>
        <strain evidence="3 4">VP2</strain>
    </source>
</reference>
<comment type="caution">
    <text evidence="3">The sequence shown here is derived from an EMBL/GenBank/DDBJ whole genome shotgun (WGS) entry which is preliminary data.</text>
</comment>
<evidence type="ECO:0000256" key="1">
    <source>
        <dbReference type="SAM" id="MobiDB-lite"/>
    </source>
</evidence>
<evidence type="ECO:0000313" key="3">
    <source>
        <dbReference type="EMBL" id="KCZ91183.1"/>
    </source>
</evidence>
<accession>A0A059FL38</accession>
<organism evidence="3 4">
    <name type="scientific">Hyphomonas jannaschiana VP2</name>
    <dbReference type="NCBI Taxonomy" id="1280952"/>
    <lineage>
        <taxon>Bacteria</taxon>
        <taxon>Pseudomonadati</taxon>
        <taxon>Pseudomonadota</taxon>
        <taxon>Alphaproteobacteria</taxon>
        <taxon>Hyphomonadales</taxon>
        <taxon>Hyphomonadaceae</taxon>
        <taxon>Hyphomonas</taxon>
    </lineage>
</organism>
<dbReference type="OrthoDB" id="7619922at2"/>
<feature type="chain" id="PRO_5001573084" evidence="2">
    <location>
        <begin position="21"/>
        <end position="137"/>
    </location>
</feature>
<feature type="region of interest" description="Disordered" evidence="1">
    <location>
        <begin position="22"/>
        <end position="53"/>
    </location>
</feature>
<name>A0A059FL38_9PROT</name>
<dbReference type="PATRIC" id="fig|1280952.3.peg.316"/>
<sequence>MKPLASLAAGLGLVVLPAAAQDSPQRLSPPLNVVQSRTAPPAAGGSEVPQRQSMVIEEDGTVRFLTPEEAAEVFVSPDQASEFNVELDQPADAPDSLKIEVSGAEISETRTPDGQTRILRVVPEDGSPSWLITITKD</sequence>
<evidence type="ECO:0000256" key="2">
    <source>
        <dbReference type="SAM" id="SignalP"/>
    </source>
</evidence>